<comment type="function">
    <text evidence="8">Catalyzes the formation of 6,7-dimethyl-8-ribityllumazine by condensation of 5-amino-6-(D-ribitylamino)uracil with 3,4-dihydroxy-2-butanone 4-phosphate. This is the penultimate step in the biosynthesis of riboflavin.</text>
</comment>
<reference evidence="9 10" key="1">
    <citation type="journal article" date="2020" name="Biotechnol. Biofuels">
        <title>New insights from the biogas microbiome by comprehensive genome-resolved metagenomics of nearly 1600 species originating from multiple anaerobic digesters.</title>
        <authorList>
            <person name="Campanaro S."/>
            <person name="Treu L."/>
            <person name="Rodriguez-R L.M."/>
            <person name="Kovalovszki A."/>
            <person name="Ziels R.M."/>
            <person name="Maus I."/>
            <person name="Zhu X."/>
            <person name="Kougias P.G."/>
            <person name="Basile A."/>
            <person name="Luo G."/>
            <person name="Schluter A."/>
            <person name="Konstantinidis K.T."/>
            <person name="Angelidaki I."/>
        </authorList>
    </citation>
    <scope>NUCLEOTIDE SEQUENCE [LARGE SCALE GENOMIC DNA]</scope>
    <source>
        <strain evidence="9">AS27yjCOA_65</strain>
    </source>
</reference>
<dbReference type="PANTHER" id="PTHR21058:SF0">
    <property type="entry name" value="6,7-DIMETHYL-8-RIBITYLLUMAZINE SYNTHASE"/>
    <property type="match status" value="1"/>
</dbReference>
<dbReference type="UniPathway" id="UPA00275">
    <property type="reaction ID" value="UER00404"/>
</dbReference>
<dbReference type="HAMAP" id="MF_00178">
    <property type="entry name" value="Lumazine_synth"/>
    <property type="match status" value="1"/>
</dbReference>
<evidence type="ECO:0000256" key="3">
    <source>
        <dbReference type="ARBA" id="ARBA00012664"/>
    </source>
</evidence>
<accession>A0A7X9FSK1</accession>
<proteinExistence type="inferred from homology"/>
<evidence type="ECO:0000256" key="1">
    <source>
        <dbReference type="ARBA" id="ARBA00004917"/>
    </source>
</evidence>
<dbReference type="Proteomes" id="UP000524246">
    <property type="component" value="Unassembled WGS sequence"/>
</dbReference>
<keyword evidence="4 8" id="KW-0686">Riboflavin biosynthesis</keyword>
<feature type="binding site" evidence="8">
    <location>
        <position position="113"/>
    </location>
    <ligand>
        <name>5-amino-6-(D-ribitylamino)uracil</name>
        <dbReference type="ChEBI" id="CHEBI:15934"/>
    </ligand>
</feature>
<evidence type="ECO:0000256" key="4">
    <source>
        <dbReference type="ARBA" id="ARBA00022619"/>
    </source>
</evidence>
<gene>
    <name evidence="8" type="primary">ribH</name>
    <name evidence="9" type="ORF">GYA55_10260</name>
</gene>
<feature type="binding site" evidence="8">
    <location>
        <position position="22"/>
    </location>
    <ligand>
        <name>5-amino-6-(D-ribitylamino)uracil</name>
        <dbReference type="ChEBI" id="CHEBI:15934"/>
    </ligand>
</feature>
<dbReference type="PANTHER" id="PTHR21058">
    <property type="entry name" value="6,7-DIMETHYL-8-RIBITYLLUMAZINE SYNTHASE DMRL SYNTHASE LUMAZINE SYNTHASE"/>
    <property type="match status" value="1"/>
</dbReference>
<dbReference type="Gene3D" id="3.40.50.960">
    <property type="entry name" value="Lumazine/riboflavin synthase"/>
    <property type="match status" value="1"/>
</dbReference>
<protein>
    <recommendedName>
        <fullName evidence="7 8">6,7-dimethyl-8-ribityllumazine synthase</fullName>
        <shortName evidence="8">DMRL synthase</shortName>
        <shortName evidence="8">LS</shortName>
        <shortName evidence="8">Lumazine synthase</shortName>
        <ecNumber evidence="3 8">2.5.1.78</ecNumber>
    </recommendedName>
</protein>
<sequence>MKQIEGMLNAQGYKIGLVAARFNDFMVEHLIGGAQDCFVRHGGKAEDITLVRVPGSFEIPFACQELALTGKFDGIVALGAVIRGSTDHYELVAAECAKGIAQASLSTKVPISFGVITTDTIDQAIERSGSKAGNKGAEATSALIEMIGVTKHIRRTKKA</sequence>
<comment type="catalytic activity">
    <reaction evidence="6 8">
        <text>(2S)-2-hydroxy-3-oxobutyl phosphate + 5-amino-6-(D-ribitylamino)uracil = 6,7-dimethyl-8-(1-D-ribityl)lumazine + phosphate + 2 H2O + H(+)</text>
        <dbReference type="Rhea" id="RHEA:26152"/>
        <dbReference type="ChEBI" id="CHEBI:15377"/>
        <dbReference type="ChEBI" id="CHEBI:15378"/>
        <dbReference type="ChEBI" id="CHEBI:15934"/>
        <dbReference type="ChEBI" id="CHEBI:43474"/>
        <dbReference type="ChEBI" id="CHEBI:58201"/>
        <dbReference type="ChEBI" id="CHEBI:58830"/>
        <dbReference type="EC" id="2.5.1.78"/>
    </reaction>
</comment>
<feature type="binding site" evidence="8">
    <location>
        <begin position="85"/>
        <end position="86"/>
    </location>
    <ligand>
        <name>(2S)-2-hydroxy-3-oxobutyl phosphate</name>
        <dbReference type="ChEBI" id="CHEBI:58830"/>
    </ligand>
</feature>
<dbReference type="GO" id="GO:0009349">
    <property type="term" value="C:riboflavin synthase complex"/>
    <property type="evidence" value="ECO:0007669"/>
    <property type="project" value="UniProtKB-UniRule"/>
</dbReference>
<feature type="binding site" evidence="8">
    <location>
        <begin position="56"/>
        <end position="58"/>
    </location>
    <ligand>
        <name>5-amino-6-(D-ribitylamino)uracil</name>
        <dbReference type="ChEBI" id="CHEBI:15934"/>
    </ligand>
</feature>
<keyword evidence="5 8" id="KW-0808">Transferase</keyword>
<evidence type="ECO:0000313" key="10">
    <source>
        <dbReference type="Proteomes" id="UP000524246"/>
    </source>
</evidence>
<dbReference type="NCBIfam" id="TIGR00114">
    <property type="entry name" value="lumazine-synth"/>
    <property type="match status" value="1"/>
</dbReference>
<evidence type="ECO:0000256" key="2">
    <source>
        <dbReference type="ARBA" id="ARBA00007424"/>
    </source>
</evidence>
<dbReference type="Pfam" id="PF00885">
    <property type="entry name" value="DMRL_synthase"/>
    <property type="match status" value="1"/>
</dbReference>
<feature type="binding site" evidence="8">
    <location>
        <begin position="80"/>
        <end position="82"/>
    </location>
    <ligand>
        <name>5-amino-6-(D-ribitylamino)uracil</name>
        <dbReference type="ChEBI" id="CHEBI:15934"/>
    </ligand>
</feature>
<dbReference type="InterPro" id="IPR034964">
    <property type="entry name" value="LS"/>
</dbReference>
<dbReference type="GO" id="GO:0005829">
    <property type="term" value="C:cytosol"/>
    <property type="evidence" value="ECO:0007669"/>
    <property type="project" value="TreeGrafter"/>
</dbReference>
<dbReference type="NCBIfam" id="NF000812">
    <property type="entry name" value="PRK00061.1-4"/>
    <property type="match status" value="1"/>
</dbReference>
<evidence type="ECO:0000256" key="7">
    <source>
        <dbReference type="ARBA" id="ARBA00072606"/>
    </source>
</evidence>
<evidence type="ECO:0000313" key="9">
    <source>
        <dbReference type="EMBL" id="NMC63533.1"/>
    </source>
</evidence>
<feature type="binding site" evidence="8">
    <location>
        <position position="127"/>
    </location>
    <ligand>
        <name>(2S)-2-hydroxy-3-oxobutyl phosphate</name>
        <dbReference type="ChEBI" id="CHEBI:58830"/>
    </ligand>
</feature>
<dbReference type="InterPro" id="IPR002180">
    <property type="entry name" value="LS/RS"/>
</dbReference>
<evidence type="ECO:0000256" key="5">
    <source>
        <dbReference type="ARBA" id="ARBA00022679"/>
    </source>
</evidence>
<evidence type="ECO:0000256" key="6">
    <source>
        <dbReference type="ARBA" id="ARBA00048785"/>
    </source>
</evidence>
<comment type="caution">
    <text evidence="9">The sequence shown here is derived from an EMBL/GenBank/DDBJ whole genome shotgun (WGS) entry which is preliminary data.</text>
</comment>
<dbReference type="EMBL" id="JAAZON010000464">
    <property type="protein sequence ID" value="NMC63533.1"/>
    <property type="molecule type" value="Genomic_DNA"/>
</dbReference>
<dbReference type="CDD" id="cd09209">
    <property type="entry name" value="Lumazine_synthase-I"/>
    <property type="match status" value="1"/>
</dbReference>
<dbReference type="AlphaFoldDB" id="A0A7X9FSK1"/>
<evidence type="ECO:0000256" key="8">
    <source>
        <dbReference type="HAMAP-Rule" id="MF_00178"/>
    </source>
</evidence>
<dbReference type="InterPro" id="IPR036467">
    <property type="entry name" value="LS/RS_sf"/>
</dbReference>
<dbReference type="SUPFAM" id="SSF52121">
    <property type="entry name" value="Lumazine synthase"/>
    <property type="match status" value="1"/>
</dbReference>
<comment type="pathway">
    <text evidence="1 8">Cofactor biosynthesis; riboflavin biosynthesis; riboflavin from 2-hydroxy-3-oxobutyl phosphate and 5-amino-6-(D-ribitylamino)uracil: step 1/2.</text>
</comment>
<name>A0A7X9FSK1_9DELT</name>
<dbReference type="EC" id="2.5.1.78" evidence="3 8"/>
<feature type="active site" description="Proton donor" evidence="8">
    <location>
        <position position="88"/>
    </location>
</feature>
<dbReference type="FunFam" id="3.40.50.960:FF:000001">
    <property type="entry name" value="6,7-dimethyl-8-ribityllumazine synthase"/>
    <property type="match status" value="1"/>
</dbReference>
<dbReference type="GO" id="GO:0000906">
    <property type="term" value="F:6,7-dimethyl-8-ribityllumazine synthase activity"/>
    <property type="evidence" value="ECO:0007669"/>
    <property type="project" value="UniProtKB-UniRule"/>
</dbReference>
<organism evidence="9 10">
    <name type="scientific">SAR324 cluster bacterium</name>
    <dbReference type="NCBI Taxonomy" id="2024889"/>
    <lineage>
        <taxon>Bacteria</taxon>
        <taxon>Deltaproteobacteria</taxon>
        <taxon>SAR324 cluster</taxon>
    </lineage>
</organism>
<comment type="similarity">
    <text evidence="2 8">Belongs to the DMRL synthase family.</text>
</comment>
<dbReference type="GO" id="GO:0009231">
    <property type="term" value="P:riboflavin biosynthetic process"/>
    <property type="evidence" value="ECO:0007669"/>
    <property type="project" value="UniProtKB-UniRule"/>
</dbReference>